<dbReference type="PRINTS" id="PR00834">
    <property type="entry name" value="PROTEASES2C"/>
</dbReference>
<feature type="domain" description="PDZ" evidence="10">
    <location>
        <begin position="252"/>
        <end position="350"/>
    </location>
</feature>
<evidence type="ECO:0000256" key="4">
    <source>
        <dbReference type="ARBA" id="ARBA00022737"/>
    </source>
</evidence>
<dbReference type="InterPro" id="IPR001940">
    <property type="entry name" value="Peptidase_S1C"/>
</dbReference>
<dbReference type="Pfam" id="PF13180">
    <property type="entry name" value="PDZ_2"/>
    <property type="match status" value="2"/>
</dbReference>
<feature type="binding site" evidence="8">
    <location>
        <begin position="212"/>
        <end position="214"/>
    </location>
    <ligand>
        <name>substrate</name>
    </ligand>
</feature>
<keyword evidence="3 9" id="KW-0732">Signal</keyword>
<dbReference type="PANTHER" id="PTHR22939">
    <property type="entry name" value="SERINE PROTEASE FAMILY S1C HTRA-RELATED"/>
    <property type="match status" value="1"/>
</dbReference>
<evidence type="ECO:0000313" key="11">
    <source>
        <dbReference type="EMBL" id="ANY80415.1"/>
    </source>
</evidence>
<dbReference type="EMBL" id="CP016616">
    <property type="protein sequence ID" value="ANY80415.1"/>
    <property type="molecule type" value="Genomic_DNA"/>
</dbReference>
<dbReference type="OrthoDB" id="9758917at2"/>
<reference evidence="11" key="1">
    <citation type="submission" date="2016-07" db="EMBL/GenBank/DDBJ databases">
        <title>Microvirga ossetica sp. nov. a new species of rhizobia isolated from root nodules of the legume species Vicia alpestris Steven originated from North Ossetia region in the Caucasus.</title>
        <authorList>
            <person name="Safronova V.I."/>
            <person name="Kuznetsova I.G."/>
            <person name="Sazanova A.L."/>
            <person name="Belimov A."/>
            <person name="Andronov E."/>
            <person name="Osledkin Y.S."/>
            <person name="Onishchuk O.P."/>
            <person name="Kurchak O.N."/>
            <person name="Shaposhnikov A.I."/>
            <person name="Willems A."/>
            <person name="Tikhonovich I.A."/>
        </authorList>
    </citation>
    <scope>NUCLEOTIDE SEQUENCE [LARGE SCALE GENOMIC DNA]</scope>
    <source>
        <strain evidence="11">V5/3M</strain>
    </source>
</reference>
<keyword evidence="4" id="KW-0677">Repeat</keyword>
<sequence length="468" mass="49336">MRFSHLTIGCLAAMLALGPAGAQTPAPRVVPESKAQVQLSFAPIVRQTAGSVVNVYAKRSERRQNAAIEEYFRRFFGDNAPGVPRGRSQSSLGSGVIVDPSGLVITNNHVIENMTEVKVALADRREFEAEILLRDPRTDIAVLKLKDATNLQAVELGDSEALQVGDLVLAIGNPFGVGQTVTQGIVSALARTQVGISDYQFFIQTDAAINPGNSGGALIDMNGRVVGINTAIYSRSGGSIGIGFAVPSSMVRVVLNSARGGSKNVIRPWLGARLQPVDGDIANGLGLERPTGVLVTSIYDKGPAAEAGLKRGDAILLVDGQPVDNPDSFGYRFTLKGTQGQVPLTVLRAGKQTAIQVRLMPPPETPARDPVRGRARTPFAGATLVNMSPAVADELQIEIADDGVVVADIEDRSLAGSVGFEKGDRIVAINGERLASTKDAERAISRTGGSWEVTVSRGGRVFTTVLGR</sequence>
<keyword evidence="2 11" id="KW-0645">Protease</keyword>
<feature type="active site" description="Charge relay system" evidence="7">
    <location>
        <position position="214"/>
    </location>
</feature>
<dbReference type="RefSeq" id="WP_099511411.1">
    <property type="nucleotide sequence ID" value="NZ_CP016616.1"/>
</dbReference>
<protein>
    <submittedName>
        <fullName evidence="11">Serine protease</fullName>
    </submittedName>
</protein>
<evidence type="ECO:0000256" key="9">
    <source>
        <dbReference type="SAM" id="SignalP"/>
    </source>
</evidence>
<keyword evidence="6" id="KW-0720">Serine protease</keyword>
<name>A0A1B2EKA3_9HYPH</name>
<dbReference type="Gene3D" id="2.40.10.120">
    <property type="match status" value="1"/>
</dbReference>
<evidence type="ECO:0000256" key="5">
    <source>
        <dbReference type="ARBA" id="ARBA00022801"/>
    </source>
</evidence>
<dbReference type="SMART" id="SM00228">
    <property type="entry name" value="PDZ"/>
    <property type="match status" value="2"/>
</dbReference>
<feature type="signal peptide" evidence="9">
    <location>
        <begin position="1"/>
        <end position="22"/>
    </location>
</feature>
<feature type="active site" description="Charge relay system" evidence="7">
    <location>
        <position position="109"/>
    </location>
</feature>
<feature type="active site" description="Charge relay system" evidence="7">
    <location>
        <position position="139"/>
    </location>
</feature>
<organism evidence="11">
    <name type="scientific">Microvirga ossetica</name>
    <dbReference type="NCBI Taxonomy" id="1882682"/>
    <lineage>
        <taxon>Bacteria</taxon>
        <taxon>Pseudomonadati</taxon>
        <taxon>Pseudomonadota</taxon>
        <taxon>Alphaproteobacteria</taxon>
        <taxon>Hyphomicrobiales</taxon>
        <taxon>Methylobacteriaceae</taxon>
        <taxon>Microvirga</taxon>
    </lineage>
</organism>
<dbReference type="SUPFAM" id="SSF50494">
    <property type="entry name" value="Trypsin-like serine proteases"/>
    <property type="match status" value="1"/>
</dbReference>
<dbReference type="InterPro" id="IPR011782">
    <property type="entry name" value="Pept_S1C_Do"/>
</dbReference>
<dbReference type="PROSITE" id="PS50106">
    <property type="entry name" value="PDZ"/>
    <property type="match status" value="2"/>
</dbReference>
<dbReference type="NCBIfam" id="TIGR02037">
    <property type="entry name" value="degP_htrA_DO"/>
    <property type="match status" value="1"/>
</dbReference>
<dbReference type="GO" id="GO:0004252">
    <property type="term" value="F:serine-type endopeptidase activity"/>
    <property type="evidence" value="ECO:0007669"/>
    <property type="project" value="InterPro"/>
</dbReference>
<evidence type="ECO:0000259" key="10">
    <source>
        <dbReference type="PROSITE" id="PS50106"/>
    </source>
</evidence>
<feature type="domain" description="PDZ" evidence="10">
    <location>
        <begin position="384"/>
        <end position="459"/>
    </location>
</feature>
<evidence type="ECO:0000256" key="2">
    <source>
        <dbReference type="ARBA" id="ARBA00022670"/>
    </source>
</evidence>
<comment type="similarity">
    <text evidence="1">Belongs to the peptidase S1C family.</text>
</comment>
<evidence type="ECO:0000256" key="6">
    <source>
        <dbReference type="ARBA" id="ARBA00022825"/>
    </source>
</evidence>
<feature type="chain" id="PRO_5039056349" evidence="9">
    <location>
        <begin position="23"/>
        <end position="468"/>
    </location>
</feature>
<feature type="binding site" evidence="8">
    <location>
        <position position="109"/>
    </location>
    <ligand>
        <name>substrate</name>
    </ligand>
</feature>
<dbReference type="GO" id="GO:0042597">
    <property type="term" value="C:periplasmic space"/>
    <property type="evidence" value="ECO:0007669"/>
    <property type="project" value="UniProtKB-SubCell"/>
</dbReference>
<dbReference type="PANTHER" id="PTHR22939:SF129">
    <property type="entry name" value="SERINE PROTEASE HTRA2, MITOCHONDRIAL"/>
    <property type="match status" value="1"/>
</dbReference>
<gene>
    <name evidence="11" type="ORF">BB934_21045</name>
</gene>
<evidence type="ECO:0000256" key="3">
    <source>
        <dbReference type="ARBA" id="ARBA00022729"/>
    </source>
</evidence>
<dbReference type="KEGG" id="moc:BB934_21045"/>
<proteinExistence type="inferred from homology"/>
<feature type="binding site" evidence="8">
    <location>
        <position position="139"/>
    </location>
    <ligand>
        <name>substrate</name>
    </ligand>
</feature>
<keyword evidence="5" id="KW-0378">Hydrolase</keyword>
<dbReference type="InterPro" id="IPR009003">
    <property type="entry name" value="Peptidase_S1_PA"/>
</dbReference>
<evidence type="ECO:0000256" key="7">
    <source>
        <dbReference type="PIRSR" id="PIRSR611782-1"/>
    </source>
</evidence>
<dbReference type="InterPro" id="IPR001478">
    <property type="entry name" value="PDZ"/>
</dbReference>
<dbReference type="GO" id="GO:0006508">
    <property type="term" value="P:proteolysis"/>
    <property type="evidence" value="ECO:0007669"/>
    <property type="project" value="UniProtKB-KW"/>
</dbReference>
<evidence type="ECO:0000256" key="1">
    <source>
        <dbReference type="ARBA" id="ARBA00010541"/>
    </source>
</evidence>
<accession>A0A1B2EKA3</accession>
<dbReference type="AlphaFoldDB" id="A0A1B2EKA3"/>
<evidence type="ECO:0000256" key="8">
    <source>
        <dbReference type="PIRSR" id="PIRSR611782-2"/>
    </source>
</evidence>
<dbReference type="SUPFAM" id="SSF50156">
    <property type="entry name" value="PDZ domain-like"/>
    <property type="match status" value="2"/>
</dbReference>
<dbReference type="InterPro" id="IPR036034">
    <property type="entry name" value="PDZ_sf"/>
</dbReference>
<dbReference type="Pfam" id="PF13365">
    <property type="entry name" value="Trypsin_2"/>
    <property type="match status" value="1"/>
</dbReference>
<dbReference type="Gene3D" id="2.30.42.10">
    <property type="match status" value="2"/>
</dbReference>